<name>A0A0D8J5P4_9BACT</name>
<sequence>MKAQPLYTFSYSTGNTYDTLNTPPIELFVNDIEYDAWDDGLSEALPIGFTFIYNYKPYTKFKVCANGFISLDENFGWNEDLFWNYFESAYRKLVIAPLWDDFIINDGGSIRYQLTGSAGNRILKIEFNDLTFWLDENERFHLKFQVWLYEGTNVIEFRYGDDESVNSWWSFSDAGINIGLNDERDYSFMSITPGPEPTYSFTVDKEIGFTNMEDYINDGLLYRFTPTTRWIGLTDDDWFTKSNWELDTIPSAFDNALIPDSAVNPVINTSGVICKNLTVEPGGNLTITGGGELTVNGNLVNQGTVTVSSTSESSSGSMIIKGESEATINFEKYISGDPNWHLISSPVSGQDIWGWATATENNIATNSSEYAITSYIEENDNWDNYPSIDPGMNFTLGKGYSTLRETSGYVSFSGQINLSDISNIPISYVNKGWNLLGNPFTSSVAATNAASGTDRLLSDANVENMDPNFAGLYLWDPSSGQYVIINNSGGTPDGTLNQDYIQAGQGFFVRAKDNSSRSFSISKAMQAHQTSIPLKSEDNGWPTIKLTATGGNSVSNTLVTFNASMTTGLDVTYDAGMFKANPDFVLYTRLVDDNGVDFSVQCLPPDYDNLVIPLGLDAQVGVEVNFTSAAFNLPEECHITIEDKVKGTFTSLKEGNEYSFVYTDEYKNSEKLFLHTSSNVATSADVVALNNPFEIRTNTRQDYIQVISTEEKPARVNVIDISGRILISEEIYKGNNNLIRFSGKPGVYIINIKNETYNHSRKIIWTK</sequence>
<proteinExistence type="predicted"/>
<evidence type="ECO:0000313" key="1">
    <source>
        <dbReference type="EMBL" id="KJF42094.1"/>
    </source>
</evidence>
<dbReference type="InterPro" id="IPR026444">
    <property type="entry name" value="Secre_tail"/>
</dbReference>
<dbReference type="NCBIfam" id="TIGR04183">
    <property type="entry name" value="Por_Secre_tail"/>
    <property type="match status" value="1"/>
</dbReference>
<comment type="caution">
    <text evidence="1">The sequence shown here is derived from an EMBL/GenBank/DDBJ whole genome shotgun (WGS) entry which is preliminary data.</text>
</comment>
<dbReference type="AlphaFoldDB" id="A0A0D8J5P4"/>
<organism evidence="1 2">
    <name type="scientific">Draconibacterium sediminis</name>
    <dbReference type="NCBI Taxonomy" id="1544798"/>
    <lineage>
        <taxon>Bacteria</taxon>
        <taxon>Pseudomonadati</taxon>
        <taxon>Bacteroidota</taxon>
        <taxon>Bacteroidia</taxon>
        <taxon>Marinilabiliales</taxon>
        <taxon>Prolixibacteraceae</taxon>
        <taxon>Draconibacterium</taxon>
    </lineage>
</organism>
<dbReference type="STRING" id="1544798.LH29_19910"/>
<keyword evidence="2" id="KW-1185">Reference proteome</keyword>
<protein>
    <recommendedName>
        <fullName evidence="3">Secretion system C-terminal sorting domain-containing protein</fullName>
    </recommendedName>
</protein>
<accession>A0A0D8J5P4</accession>
<evidence type="ECO:0000313" key="2">
    <source>
        <dbReference type="Proteomes" id="UP000032544"/>
    </source>
</evidence>
<gene>
    <name evidence="1" type="ORF">LH29_19910</name>
</gene>
<reference evidence="1 2" key="1">
    <citation type="submission" date="2014-09" db="EMBL/GenBank/DDBJ databases">
        <title>Draft Genome Sequence of Draconibacterium sp. JN14CK-3.</title>
        <authorList>
            <person name="Dong C."/>
            <person name="Lai Q."/>
            <person name="Shao Z."/>
        </authorList>
    </citation>
    <scope>NUCLEOTIDE SEQUENCE [LARGE SCALE GENOMIC DNA]</scope>
    <source>
        <strain evidence="1 2">JN14CK-3</strain>
    </source>
</reference>
<dbReference type="Proteomes" id="UP000032544">
    <property type="component" value="Unassembled WGS sequence"/>
</dbReference>
<evidence type="ECO:0008006" key="3">
    <source>
        <dbReference type="Google" id="ProtNLM"/>
    </source>
</evidence>
<dbReference type="EMBL" id="JRHC01000006">
    <property type="protein sequence ID" value="KJF42094.1"/>
    <property type="molecule type" value="Genomic_DNA"/>
</dbReference>